<feature type="region of interest" description="Disordered" evidence="1">
    <location>
        <begin position="52"/>
        <end position="141"/>
    </location>
</feature>
<feature type="compositionally biased region" description="Low complexity" evidence="1">
    <location>
        <begin position="183"/>
        <end position="193"/>
    </location>
</feature>
<proteinExistence type="predicted"/>
<reference evidence="4" key="1">
    <citation type="journal article" date="2018" name="Algal Res.">
        <title>Characterization of plant carbon substrate utilization by Auxenochlorella protothecoides.</title>
        <authorList>
            <person name="Vogler B.W."/>
            <person name="Starkenburg S.R."/>
            <person name="Sudasinghe N."/>
            <person name="Schambach J.Y."/>
            <person name="Rollin J.A."/>
            <person name="Pattathil S."/>
            <person name="Barry A.N."/>
        </authorList>
    </citation>
    <scope>NUCLEOTIDE SEQUENCE [LARGE SCALE GENOMIC DNA]</scope>
    <source>
        <strain evidence="4">UTEX 25</strain>
    </source>
</reference>
<protein>
    <recommendedName>
        <fullName evidence="2">BZIP domain-containing protein</fullName>
    </recommendedName>
</protein>
<evidence type="ECO:0000313" key="4">
    <source>
        <dbReference type="Proteomes" id="UP000279271"/>
    </source>
</evidence>
<organism evidence="3 4">
    <name type="scientific">Auxenochlorella protothecoides</name>
    <name type="common">Green microalga</name>
    <name type="synonym">Chlorella protothecoides</name>
    <dbReference type="NCBI Taxonomy" id="3075"/>
    <lineage>
        <taxon>Eukaryota</taxon>
        <taxon>Viridiplantae</taxon>
        <taxon>Chlorophyta</taxon>
        <taxon>core chlorophytes</taxon>
        <taxon>Trebouxiophyceae</taxon>
        <taxon>Chlorellales</taxon>
        <taxon>Chlorellaceae</taxon>
        <taxon>Auxenochlorella</taxon>
    </lineage>
</organism>
<feature type="domain" description="BZIP" evidence="2">
    <location>
        <begin position="123"/>
        <end position="136"/>
    </location>
</feature>
<evidence type="ECO:0000256" key="1">
    <source>
        <dbReference type="SAM" id="MobiDB-lite"/>
    </source>
</evidence>
<sequence>PLIEYIGDEPGEDGLGEAYQAMATPHPPMSQLLQAVGASSVSDPLEQLKAALSAGQVQGASFKRARADGTTPAAPPPPPPPALLSGNGGQGFHNSGSESPEGEDDSAMQRTGSGPADRTQATKDKNRKAQQRFRLRQKEKMQAMEAENVRLRALLAEHAIPLPPPPAALLSGGGGTGGGGEAGAAPRSAPGPASVSAMYDEVEGVLDATPGIPPRALVSYLQAWARDLTDDQKAVHRHTLLKWHECGAAERVRMWVEAATRPGPEARPGEGQGTPAASAEGGATTAAGPPPGLISGLVAAAGGPRGRAVPRATDDAPLEEGGAALRVGLPGAA</sequence>
<feature type="compositionally biased region" description="Gly residues" evidence="1">
    <location>
        <begin position="171"/>
        <end position="182"/>
    </location>
</feature>
<gene>
    <name evidence="3" type="ORF">APUTEX25_003863</name>
</gene>
<dbReference type="GO" id="GO:0003700">
    <property type="term" value="F:DNA-binding transcription factor activity"/>
    <property type="evidence" value="ECO:0007669"/>
    <property type="project" value="InterPro"/>
</dbReference>
<dbReference type="PROSITE" id="PS00036">
    <property type="entry name" value="BZIP_BASIC"/>
    <property type="match status" value="1"/>
</dbReference>
<feature type="compositionally biased region" description="Pro residues" evidence="1">
    <location>
        <begin position="73"/>
        <end position="82"/>
    </location>
</feature>
<name>A0A3M7KZY1_AUXPR</name>
<feature type="non-terminal residue" evidence="3">
    <location>
        <position position="1"/>
    </location>
</feature>
<dbReference type="AlphaFoldDB" id="A0A3M7KZY1"/>
<evidence type="ECO:0000313" key="3">
    <source>
        <dbReference type="EMBL" id="RMZ55897.1"/>
    </source>
</evidence>
<accession>A0A3M7KZY1</accession>
<feature type="region of interest" description="Disordered" evidence="1">
    <location>
        <begin position="165"/>
        <end position="193"/>
    </location>
</feature>
<feature type="compositionally biased region" description="Low complexity" evidence="1">
    <location>
        <begin position="298"/>
        <end position="311"/>
    </location>
</feature>
<evidence type="ECO:0000259" key="2">
    <source>
        <dbReference type="PROSITE" id="PS00036"/>
    </source>
</evidence>
<feature type="compositionally biased region" description="Basic residues" evidence="1">
    <location>
        <begin position="125"/>
        <end position="135"/>
    </location>
</feature>
<comment type="caution">
    <text evidence="3">The sequence shown here is derived from an EMBL/GenBank/DDBJ whole genome shotgun (WGS) entry which is preliminary data.</text>
</comment>
<dbReference type="EMBL" id="QOKY01000158">
    <property type="protein sequence ID" value="RMZ55897.1"/>
    <property type="molecule type" value="Genomic_DNA"/>
</dbReference>
<dbReference type="CDD" id="cd14686">
    <property type="entry name" value="bZIP"/>
    <property type="match status" value="1"/>
</dbReference>
<feature type="region of interest" description="Disordered" evidence="1">
    <location>
        <begin position="261"/>
        <end position="333"/>
    </location>
</feature>
<dbReference type="Proteomes" id="UP000279271">
    <property type="component" value="Unassembled WGS sequence"/>
</dbReference>
<feature type="compositionally biased region" description="Low complexity" evidence="1">
    <location>
        <begin position="273"/>
        <end position="287"/>
    </location>
</feature>
<dbReference type="InterPro" id="IPR004827">
    <property type="entry name" value="bZIP"/>
</dbReference>